<dbReference type="InterPro" id="IPR058625">
    <property type="entry name" value="MdtA-like_BSH"/>
</dbReference>
<reference evidence="9 10" key="1">
    <citation type="submission" date="2018-02" db="EMBL/GenBank/DDBJ databases">
        <title>The draft genome of Phyllobacterium myrsinacearum DSM5892.</title>
        <authorList>
            <person name="Li L."/>
            <person name="Liu L."/>
            <person name="Zhang X."/>
            <person name="Wang T."/>
        </authorList>
    </citation>
    <scope>NUCLEOTIDE SEQUENCE [LARGE SCALE GENOMIC DNA]</scope>
    <source>
        <strain evidence="9 10">DSM 5892</strain>
    </source>
</reference>
<accession>A0A2S9JQY9</accession>
<evidence type="ECO:0000259" key="8">
    <source>
        <dbReference type="Pfam" id="PF25967"/>
    </source>
</evidence>
<evidence type="ECO:0000313" key="10">
    <source>
        <dbReference type="Proteomes" id="UP000238563"/>
    </source>
</evidence>
<feature type="domain" description="Multidrug resistance protein MdtA-like C-terminal permuted SH3" evidence="8">
    <location>
        <begin position="308"/>
        <end position="369"/>
    </location>
</feature>
<gene>
    <name evidence="9" type="ORF">C5750_09350</name>
</gene>
<dbReference type="OrthoDB" id="9800613at2"/>
<dbReference type="EMBL" id="PVBT01000002">
    <property type="protein sequence ID" value="PRD55648.1"/>
    <property type="molecule type" value="Genomic_DNA"/>
</dbReference>
<feature type="domain" description="Multidrug resistance protein MdtA-like alpha-helical hairpin" evidence="5">
    <location>
        <begin position="109"/>
        <end position="174"/>
    </location>
</feature>
<dbReference type="PANTHER" id="PTHR30158:SF3">
    <property type="entry name" value="MULTIDRUG EFFLUX PUMP SUBUNIT ACRA-RELATED"/>
    <property type="match status" value="1"/>
</dbReference>
<dbReference type="Pfam" id="PF25876">
    <property type="entry name" value="HH_MFP_RND"/>
    <property type="match status" value="1"/>
</dbReference>
<dbReference type="Gene3D" id="2.40.420.20">
    <property type="match status" value="1"/>
</dbReference>
<keyword evidence="3" id="KW-0175">Coiled coil</keyword>
<dbReference type="PANTHER" id="PTHR30158">
    <property type="entry name" value="ACRA/E-RELATED COMPONENT OF DRUG EFFLUX TRANSPORTER"/>
    <property type="match status" value="1"/>
</dbReference>
<evidence type="ECO:0000256" key="4">
    <source>
        <dbReference type="SAM" id="SignalP"/>
    </source>
</evidence>
<dbReference type="Pfam" id="PF25917">
    <property type="entry name" value="BSH_RND"/>
    <property type="match status" value="1"/>
</dbReference>
<evidence type="ECO:0000259" key="7">
    <source>
        <dbReference type="Pfam" id="PF25944"/>
    </source>
</evidence>
<comment type="similarity">
    <text evidence="2">Belongs to the membrane fusion protein (MFP) (TC 8.A.1) family.</text>
</comment>
<dbReference type="InterPro" id="IPR006143">
    <property type="entry name" value="RND_pump_MFP"/>
</dbReference>
<feature type="domain" description="Multidrug resistance protein MdtA-like barrel-sandwich hybrid" evidence="6">
    <location>
        <begin position="68"/>
        <end position="211"/>
    </location>
</feature>
<sequence length="390" mass="41227">MFSPLCRQGAKIVFAVVVAASLAACGRNTAAETAPNDAAPSATVSVMQINPAAVTIADELPGRVSAFRTAEIRPQVGGIIEKRMFEQGSEVVAGQPLFQINAAPFKADVDSADAALQRAEATLVRTEAQVERARSLIASKAISPQSYEDAVAQQAGAKADVAGARAALERRRLDYNFASVKAPIPGRIGQELVTEGALVSPTDAKPMATIQQIDQVYVDVRQPAAQLDVIRAAARSGELEDASKVPVVILAANGTPYPVTGRALFSDISVDPGTGNVMVRVLVDNRDRVLLPGMYVRTRLPRGNKPAALLVPQQAVVRDGSGRPQLQVINDAKQVQVRQVQLGDVVNGQYVITSGLKAGETIVVEGQDRIQEGVALKTVAYELPSATVQR</sequence>
<evidence type="ECO:0000259" key="6">
    <source>
        <dbReference type="Pfam" id="PF25917"/>
    </source>
</evidence>
<dbReference type="Gene3D" id="2.40.30.170">
    <property type="match status" value="1"/>
</dbReference>
<evidence type="ECO:0000256" key="3">
    <source>
        <dbReference type="SAM" id="Coils"/>
    </source>
</evidence>
<dbReference type="NCBIfam" id="TIGR01730">
    <property type="entry name" value="RND_mfp"/>
    <property type="match status" value="1"/>
</dbReference>
<dbReference type="GO" id="GO:0046677">
    <property type="term" value="P:response to antibiotic"/>
    <property type="evidence" value="ECO:0007669"/>
    <property type="project" value="TreeGrafter"/>
</dbReference>
<dbReference type="FunFam" id="2.40.420.20:FF:000001">
    <property type="entry name" value="Efflux RND transporter periplasmic adaptor subunit"/>
    <property type="match status" value="1"/>
</dbReference>
<feature type="chain" id="PRO_5015760382" evidence="4">
    <location>
        <begin position="31"/>
        <end position="390"/>
    </location>
</feature>
<dbReference type="Gene3D" id="1.10.287.470">
    <property type="entry name" value="Helix hairpin bin"/>
    <property type="match status" value="1"/>
</dbReference>
<dbReference type="GO" id="GO:0030313">
    <property type="term" value="C:cell envelope"/>
    <property type="evidence" value="ECO:0007669"/>
    <property type="project" value="UniProtKB-SubCell"/>
</dbReference>
<evidence type="ECO:0000259" key="5">
    <source>
        <dbReference type="Pfam" id="PF25876"/>
    </source>
</evidence>
<dbReference type="GO" id="GO:0005886">
    <property type="term" value="C:plasma membrane"/>
    <property type="evidence" value="ECO:0007669"/>
    <property type="project" value="TreeGrafter"/>
</dbReference>
<dbReference type="Proteomes" id="UP000238563">
    <property type="component" value="Unassembled WGS sequence"/>
</dbReference>
<protein>
    <submittedName>
        <fullName evidence="9">Efflux transporter periplasmic adaptor subunit</fullName>
    </submittedName>
</protein>
<dbReference type="InterPro" id="IPR058626">
    <property type="entry name" value="MdtA-like_b-barrel"/>
</dbReference>
<keyword evidence="10" id="KW-1185">Reference proteome</keyword>
<organism evidence="9 10">
    <name type="scientific">Phyllobacterium myrsinacearum</name>
    <dbReference type="NCBI Taxonomy" id="28101"/>
    <lineage>
        <taxon>Bacteria</taxon>
        <taxon>Pseudomonadati</taxon>
        <taxon>Pseudomonadota</taxon>
        <taxon>Alphaproteobacteria</taxon>
        <taxon>Hyphomicrobiales</taxon>
        <taxon>Phyllobacteriaceae</taxon>
        <taxon>Phyllobacterium</taxon>
    </lineage>
</organism>
<feature type="domain" description="Multidrug resistance protein MdtA-like beta-barrel" evidence="7">
    <location>
        <begin position="216"/>
        <end position="301"/>
    </location>
</feature>
<dbReference type="InterPro" id="IPR058627">
    <property type="entry name" value="MdtA-like_C"/>
</dbReference>
<dbReference type="InterPro" id="IPR058624">
    <property type="entry name" value="MdtA-like_HH"/>
</dbReference>
<dbReference type="GO" id="GO:0022857">
    <property type="term" value="F:transmembrane transporter activity"/>
    <property type="evidence" value="ECO:0007669"/>
    <property type="project" value="InterPro"/>
</dbReference>
<dbReference type="SUPFAM" id="SSF111369">
    <property type="entry name" value="HlyD-like secretion proteins"/>
    <property type="match status" value="1"/>
</dbReference>
<proteinExistence type="inferred from homology"/>
<dbReference type="AlphaFoldDB" id="A0A2S9JQY9"/>
<name>A0A2S9JQY9_9HYPH</name>
<evidence type="ECO:0000256" key="1">
    <source>
        <dbReference type="ARBA" id="ARBA00004196"/>
    </source>
</evidence>
<dbReference type="Pfam" id="PF25967">
    <property type="entry name" value="RND-MFP_C"/>
    <property type="match status" value="1"/>
</dbReference>
<feature type="signal peptide" evidence="4">
    <location>
        <begin position="1"/>
        <end position="30"/>
    </location>
</feature>
<dbReference type="PROSITE" id="PS51257">
    <property type="entry name" value="PROKAR_LIPOPROTEIN"/>
    <property type="match status" value="1"/>
</dbReference>
<evidence type="ECO:0000313" key="9">
    <source>
        <dbReference type="EMBL" id="PRD55648.1"/>
    </source>
</evidence>
<evidence type="ECO:0000256" key="2">
    <source>
        <dbReference type="ARBA" id="ARBA00009477"/>
    </source>
</evidence>
<keyword evidence="4" id="KW-0732">Signal</keyword>
<comment type="subcellular location">
    <subcellularLocation>
        <location evidence="1">Cell envelope</location>
    </subcellularLocation>
</comment>
<feature type="coiled-coil region" evidence="3">
    <location>
        <begin position="109"/>
        <end position="136"/>
    </location>
</feature>
<dbReference type="Gene3D" id="2.40.50.100">
    <property type="match status" value="1"/>
</dbReference>
<comment type="caution">
    <text evidence="9">The sequence shown here is derived from an EMBL/GenBank/DDBJ whole genome shotgun (WGS) entry which is preliminary data.</text>
</comment>
<dbReference type="Pfam" id="PF25944">
    <property type="entry name" value="Beta-barrel_RND"/>
    <property type="match status" value="1"/>
</dbReference>